<keyword evidence="2" id="KW-1185">Reference proteome</keyword>
<accession>A0ABQ7LUS6</accession>
<evidence type="ECO:0000313" key="2">
    <source>
        <dbReference type="Proteomes" id="UP000823674"/>
    </source>
</evidence>
<organism evidence="1 2">
    <name type="scientific">Brassica rapa subsp. trilocularis</name>
    <dbReference type="NCBI Taxonomy" id="1813537"/>
    <lineage>
        <taxon>Eukaryota</taxon>
        <taxon>Viridiplantae</taxon>
        <taxon>Streptophyta</taxon>
        <taxon>Embryophyta</taxon>
        <taxon>Tracheophyta</taxon>
        <taxon>Spermatophyta</taxon>
        <taxon>Magnoliopsida</taxon>
        <taxon>eudicotyledons</taxon>
        <taxon>Gunneridae</taxon>
        <taxon>Pentapetalae</taxon>
        <taxon>rosids</taxon>
        <taxon>malvids</taxon>
        <taxon>Brassicales</taxon>
        <taxon>Brassicaceae</taxon>
        <taxon>Brassiceae</taxon>
        <taxon>Brassica</taxon>
    </lineage>
</organism>
<dbReference type="EMBL" id="JADBGQ010000007">
    <property type="protein sequence ID" value="KAG5389129.1"/>
    <property type="molecule type" value="Genomic_DNA"/>
</dbReference>
<comment type="caution">
    <text evidence="1">The sequence shown here is derived from an EMBL/GenBank/DDBJ whole genome shotgun (WGS) entry which is preliminary data.</text>
</comment>
<protein>
    <submittedName>
        <fullName evidence="1">Uncharacterized protein</fullName>
    </submittedName>
</protein>
<dbReference type="Proteomes" id="UP000823674">
    <property type="component" value="Chromosome A08"/>
</dbReference>
<proteinExistence type="predicted"/>
<gene>
    <name evidence="1" type="primary">A08g506600.1_BraROA</name>
    <name evidence="1" type="ORF">IGI04_030670</name>
</gene>
<reference evidence="1 2" key="1">
    <citation type="submission" date="2021-03" db="EMBL/GenBank/DDBJ databases">
        <authorList>
            <person name="King G.J."/>
            <person name="Bancroft I."/>
            <person name="Baten A."/>
            <person name="Bloomfield J."/>
            <person name="Borpatragohain P."/>
            <person name="He Z."/>
            <person name="Irish N."/>
            <person name="Irwin J."/>
            <person name="Liu K."/>
            <person name="Mauleon R.P."/>
            <person name="Moore J."/>
            <person name="Morris R."/>
            <person name="Ostergaard L."/>
            <person name="Wang B."/>
            <person name="Wells R."/>
        </authorList>
    </citation>
    <scope>NUCLEOTIDE SEQUENCE [LARGE SCALE GENOMIC DNA]</scope>
    <source>
        <strain evidence="1">R-o-18</strain>
        <tissue evidence="1">Leaf</tissue>
    </source>
</reference>
<evidence type="ECO:0000313" key="1">
    <source>
        <dbReference type="EMBL" id="KAG5389129.1"/>
    </source>
</evidence>
<sequence>MSSEKVTVFSGVSGDLRPWIAYMEFGFSLFKNLELDKLSWAKLFMDGTAKEYVKRLERISPFKSWHEMKYALLLVFGEKDDPDKVRLQIESEQKMKRWMDDYDRKKKPWRKSETIQDDAKMKLTIHHNVNSLDMSGSAVEVNLGEDAGSNENSVDEMEVEQETNSLLMEDSEDKIVTENTEIVIKKGSLSVFDHIADFGSEVGSTDLVALSDSFTQYEPQKPNPSGTEATEEKIVDKIVEMSQTQTDMVQQMTLSSVDGLSVSPSGRLVNSCSSPELMLKQDSFPIAVQESSSETVQAEEPNKEIVLPPVVEVTVRLDDCLGWSSSSPEILLKKDSFGEIDHEIELQDSADNLVLNDLSVENELQVSNSSSMEELEEKSGVQESSLRHPSCFLDPVLSMKFKATAERPHCWSEFLKPAVEHAYDAYYIAQTEAMLQMNQQWTDVSRQGRGNQQKCRKTWKFKLKKRKFSQRVPGQRFKFTEKKFKLMSRVDIMGEETMNTRWMKVAGVWFGIWRTLINEAAIRNVKWNCCLYLLVVAFNNKNLQEGDNAVYRSRLRHTHTSRVICKMRLIQPVKELKQFALKDGKFQVKHKWRFKSASVWSNGVFS</sequence>
<name>A0ABQ7LUS6_BRACM</name>